<dbReference type="InterPro" id="IPR003526">
    <property type="entry name" value="MECDP_synthase"/>
</dbReference>
<feature type="non-terminal residue" evidence="2">
    <location>
        <position position="1"/>
    </location>
</feature>
<dbReference type="GO" id="GO:0008685">
    <property type="term" value="F:2-C-methyl-D-erythritol 2,4-cyclodiphosphate synthase activity"/>
    <property type="evidence" value="ECO:0007669"/>
    <property type="project" value="InterPro"/>
</dbReference>
<sequence length="54" mass="5549">PKVSNKISDMIDNISNAINLDKSSISIKSTTTDGLGFIGKKTGIGALAIATISK</sequence>
<dbReference type="InterPro" id="IPR036571">
    <property type="entry name" value="MECDP_synthase_sf"/>
</dbReference>
<evidence type="ECO:0000313" key="2">
    <source>
        <dbReference type="EMBL" id="SVC90967.1"/>
    </source>
</evidence>
<proteinExistence type="predicted"/>
<accession>A0A382R153</accession>
<dbReference type="Pfam" id="PF02542">
    <property type="entry name" value="YgbB"/>
    <property type="match status" value="1"/>
</dbReference>
<protein>
    <recommendedName>
        <fullName evidence="1">2-C-methyl-D-erythritol 2,4-cyclodiphosphate synthase domain-containing protein</fullName>
    </recommendedName>
</protein>
<dbReference type="AlphaFoldDB" id="A0A382R153"/>
<dbReference type="SUPFAM" id="SSF69765">
    <property type="entry name" value="IpsF-like"/>
    <property type="match status" value="1"/>
</dbReference>
<feature type="domain" description="2-C-methyl-D-erythritol 2,4-cyclodiphosphate synthase" evidence="1">
    <location>
        <begin position="1"/>
        <end position="52"/>
    </location>
</feature>
<dbReference type="EMBL" id="UINC01118084">
    <property type="protein sequence ID" value="SVC90967.1"/>
    <property type="molecule type" value="Genomic_DNA"/>
</dbReference>
<organism evidence="2">
    <name type="scientific">marine metagenome</name>
    <dbReference type="NCBI Taxonomy" id="408172"/>
    <lineage>
        <taxon>unclassified sequences</taxon>
        <taxon>metagenomes</taxon>
        <taxon>ecological metagenomes</taxon>
    </lineage>
</organism>
<dbReference type="GO" id="GO:0016114">
    <property type="term" value="P:terpenoid biosynthetic process"/>
    <property type="evidence" value="ECO:0007669"/>
    <property type="project" value="InterPro"/>
</dbReference>
<gene>
    <name evidence="2" type="ORF">METZ01_LOCUS343821</name>
</gene>
<reference evidence="2" key="1">
    <citation type="submission" date="2018-05" db="EMBL/GenBank/DDBJ databases">
        <authorList>
            <person name="Lanie J.A."/>
            <person name="Ng W.-L."/>
            <person name="Kazmierczak K.M."/>
            <person name="Andrzejewski T.M."/>
            <person name="Davidsen T.M."/>
            <person name="Wayne K.J."/>
            <person name="Tettelin H."/>
            <person name="Glass J.I."/>
            <person name="Rusch D."/>
            <person name="Podicherti R."/>
            <person name="Tsui H.-C.T."/>
            <person name="Winkler M.E."/>
        </authorList>
    </citation>
    <scope>NUCLEOTIDE SEQUENCE</scope>
</reference>
<name>A0A382R153_9ZZZZ</name>
<dbReference type="Gene3D" id="3.30.1330.50">
    <property type="entry name" value="2-C-methyl-D-erythritol 2,4-cyclodiphosphate synthase"/>
    <property type="match status" value="1"/>
</dbReference>
<evidence type="ECO:0000259" key="1">
    <source>
        <dbReference type="Pfam" id="PF02542"/>
    </source>
</evidence>